<reference evidence="2 3" key="2">
    <citation type="journal article" date="2017" name="Genome Biol.">
        <title>New reference genome sequences of hot pepper reveal the massive evolution of plant disease-resistance genes by retroduplication.</title>
        <authorList>
            <person name="Kim S."/>
            <person name="Park J."/>
            <person name="Yeom S.I."/>
            <person name="Kim Y.M."/>
            <person name="Seo E."/>
            <person name="Kim K.T."/>
            <person name="Kim M.S."/>
            <person name="Lee J.M."/>
            <person name="Cheong K."/>
            <person name="Shin H.S."/>
            <person name="Kim S.B."/>
            <person name="Han K."/>
            <person name="Lee J."/>
            <person name="Park M."/>
            <person name="Lee H.A."/>
            <person name="Lee H.Y."/>
            <person name="Lee Y."/>
            <person name="Oh S."/>
            <person name="Lee J.H."/>
            <person name="Choi E."/>
            <person name="Choi E."/>
            <person name="Lee S.E."/>
            <person name="Jeon J."/>
            <person name="Kim H."/>
            <person name="Choi G."/>
            <person name="Song H."/>
            <person name="Lee J."/>
            <person name="Lee S.C."/>
            <person name="Kwon J.K."/>
            <person name="Lee H.Y."/>
            <person name="Koo N."/>
            <person name="Hong Y."/>
            <person name="Kim R.W."/>
            <person name="Kang W.H."/>
            <person name="Huh J.H."/>
            <person name="Kang B.C."/>
            <person name="Yang T.J."/>
            <person name="Lee Y.H."/>
            <person name="Bennetzen J.L."/>
            <person name="Choi D."/>
        </authorList>
    </citation>
    <scope>NUCLEOTIDE SEQUENCE [LARGE SCALE GENOMIC DNA]</scope>
    <source>
        <strain evidence="3">cv. CM334</strain>
    </source>
</reference>
<evidence type="ECO:0000313" key="2">
    <source>
        <dbReference type="EMBL" id="PHT81715.1"/>
    </source>
</evidence>
<proteinExistence type="predicted"/>
<gene>
    <name evidence="2" type="ORF">T459_14730</name>
</gene>
<keyword evidence="3" id="KW-1185">Reference proteome</keyword>
<dbReference type="PANTHER" id="PTHR31973:SF189">
    <property type="entry name" value="TRANSPOSASE, MUDR, PLANT, MULE TRANSPOSASE DOMAIN PROTEIN-RELATED"/>
    <property type="match status" value="1"/>
</dbReference>
<accession>A0A2G2ZIG5</accession>
<dbReference type="GO" id="GO:0008270">
    <property type="term" value="F:zinc ion binding"/>
    <property type="evidence" value="ECO:0007669"/>
    <property type="project" value="InterPro"/>
</dbReference>
<comment type="caution">
    <text evidence="2">The sequence shown here is derived from an EMBL/GenBank/DDBJ whole genome shotgun (WGS) entry which is preliminary data.</text>
</comment>
<feature type="domain" description="Zinc finger PMZ-type" evidence="1">
    <location>
        <begin position="97"/>
        <end position="124"/>
    </location>
</feature>
<sequence length="183" mass="20408">MKKFKIIILEKLEGGFIDDFNKLGVYAKELRDTNPGSDVTLRVPTNPEGAQALSKEFPTSAPRVMGRLKDLEEQANGDLGYEVVEGIDRHVVSLASKRYICRTWNLTRIPCPHAIKVFQRMRYTSDSKKSKSPPDVPLSAPQPMVEAAAPSRALVQKPVAPLRALVDEDEIEDELEGWMSSLC</sequence>
<evidence type="ECO:0000259" key="1">
    <source>
        <dbReference type="SMART" id="SM00575"/>
    </source>
</evidence>
<protein>
    <recommendedName>
        <fullName evidence="1">Zinc finger PMZ-type domain-containing protein</fullName>
    </recommendedName>
</protein>
<name>A0A2G2ZIG5_CAPAN</name>
<evidence type="ECO:0000313" key="3">
    <source>
        <dbReference type="Proteomes" id="UP000222542"/>
    </source>
</evidence>
<dbReference type="Proteomes" id="UP000222542">
    <property type="component" value="Unassembled WGS sequence"/>
</dbReference>
<dbReference type="InterPro" id="IPR006564">
    <property type="entry name" value="Znf_PMZ"/>
</dbReference>
<dbReference type="AlphaFoldDB" id="A0A2G2ZIG5"/>
<reference evidence="2 3" key="1">
    <citation type="journal article" date="2014" name="Nat. Genet.">
        <title>Genome sequence of the hot pepper provides insights into the evolution of pungency in Capsicum species.</title>
        <authorList>
            <person name="Kim S."/>
            <person name="Park M."/>
            <person name="Yeom S.I."/>
            <person name="Kim Y.M."/>
            <person name="Lee J.M."/>
            <person name="Lee H.A."/>
            <person name="Seo E."/>
            <person name="Choi J."/>
            <person name="Cheong K."/>
            <person name="Kim K.T."/>
            <person name="Jung K."/>
            <person name="Lee G.W."/>
            <person name="Oh S.K."/>
            <person name="Bae C."/>
            <person name="Kim S.B."/>
            <person name="Lee H.Y."/>
            <person name="Kim S.Y."/>
            <person name="Kim M.S."/>
            <person name="Kang B.C."/>
            <person name="Jo Y.D."/>
            <person name="Yang H.B."/>
            <person name="Jeong H.J."/>
            <person name="Kang W.H."/>
            <person name="Kwon J.K."/>
            <person name="Shin C."/>
            <person name="Lim J.Y."/>
            <person name="Park J.H."/>
            <person name="Huh J.H."/>
            <person name="Kim J.S."/>
            <person name="Kim B.D."/>
            <person name="Cohen O."/>
            <person name="Paran I."/>
            <person name="Suh M.C."/>
            <person name="Lee S.B."/>
            <person name="Kim Y.K."/>
            <person name="Shin Y."/>
            <person name="Noh S.J."/>
            <person name="Park J."/>
            <person name="Seo Y.S."/>
            <person name="Kwon S.Y."/>
            <person name="Kim H.A."/>
            <person name="Park J.M."/>
            <person name="Kim H.J."/>
            <person name="Choi S.B."/>
            <person name="Bosland P.W."/>
            <person name="Reeves G."/>
            <person name="Jo S.H."/>
            <person name="Lee B.W."/>
            <person name="Cho H.T."/>
            <person name="Choi H.S."/>
            <person name="Lee M.S."/>
            <person name="Yu Y."/>
            <person name="Do Choi Y."/>
            <person name="Park B.S."/>
            <person name="van Deynze A."/>
            <person name="Ashrafi H."/>
            <person name="Hill T."/>
            <person name="Kim W.T."/>
            <person name="Pai H.S."/>
            <person name="Ahn H.K."/>
            <person name="Yeam I."/>
            <person name="Giovannoni J.J."/>
            <person name="Rose J.K."/>
            <person name="Sorensen I."/>
            <person name="Lee S.J."/>
            <person name="Kim R.W."/>
            <person name="Choi I.Y."/>
            <person name="Choi B.S."/>
            <person name="Lim J.S."/>
            <person name="Lee Y.H."/>
            <person name="Choi D."/>
        </authorList>
    </citation>
    <scope>NUCLEOTIDE SEQUENCE [LARGE SCALE GENOMIC DNA]</scope>
    <source>
        <strain evidence="3">cv. CM334</strain>
    </source>
</reference>
<dbReference type="SMART" id="SM00575">
    <property type="entry name" value="ZnF_PMZ"/>
    <property type="match status" value="1"/>
</dbReference>
<organism evidence="2 3">
    <name type="scientific">Capsicum annuum</name>
    <name type="common">Capsicum pepper</name>
    <dbReference type="NCBI Taxonomy" id="4072"/>
    <lineage>
        <taxon>Eukaryota</taxon>
        <taxon>Viridiplantae</taxon>
        <taxon>Streptophyta</taxon>
        <taxon>Embryophyta</taxon>
        <taxon>Tracheophyta</taxon>
        <taxon>Spermatophyta</taxon>
        <taxon>Magnoliopsida</taxon>
        <taxon>eudicotyledons</taxon>
        <taxon>Gunneridae</taxon>
        <taxon>Pentapetalae</taxon>
        <taxon>asterids</taxon>
        <taxon>lamiids</taxon>
        <taxon>Solanales</taxon>
        <taxon>Solanaceae</taxon>
        <taxon>Solanoideae</taxon>
        <taxon>Capsiceae</taxon>
        <taxon>Capsicum</taxon>
    </lineage>
</organism>
<dbReference type="Gramene" id="PHT81715">
    <property type="protein sequence ID" value="PHT81715"/>
    <property type="gene ID" value="T459_14730"/>
</dbReference>
<dbReference type="PANTHER" id="PTHR31973">
    <property type="entry name" value="POLYPROTEIN, PUTATIVE-RELATED"/>
    <property type="match status" value="1"/>
</dbReference>
<dbReference type="EMBL" id="AYRZ02000005">
    <property type="protein sequence ID" value="PHT81715.1"/>
    <property type="molecule type" value="Genomic_DNA"/>
</dbReference>